<dbReference type="InterPro" id="IPR052271">
    <property type="entry name" value="GDPD-Related"/>
</dbReference>
<evidence type="ECO:0000256" key="3">
    <source>
        <dbReference type="ARBA" id="ARBA00022692"/>
    </source>
</evidence>
<keyword evidence="5" id="KW-1133">Transmembrane helix</keyword>
<organism evidence="9 10">
    <name type="scientific">Hondaea fermentalgiana</name>
    <dbReference type="NCBI Taxonomy" id="2315210"/>
    <lineage>
        <taxon>Eukaryota</taxon>
        <taxon>Sar</taxon>
        <taxon>Stramenopiles</taxon>
        <taxon>Bigyra</taxon>
        <taxon>Labyrinthulomycetes</taxon>
        <taxon>Thraustochytrida</taxon>
        <taxon>Thraustochytriidae</taxon>
        <taxon>Hondaea</taxon>
    </lineage>
</organism>
<evidence type="ECO:0000259" key="8">
    <source>
        <dbReference type="PROSITE" id="PS51704"/>
    </source>
</evidence>
<comment type="caution">
    <text evidence="9">The sequence shown here is derived from an EMBL/GenBank/DDBJ whole genome shotgun (WGS) entry which is preliminary data.</text>
</comment>
<dbReference type="InterPro" id="IPR017946">
    <property type="entry name" value="PLC-like_Pdiesterase_TIM-brl"/>
</dbReference>
<keyword evidence="3" id="KW-0812">Transmembrane</keyword>
<feature type="domain" description="GP-PDE" evidence="8">
    <location>
        <begin position="36"/>
        <end position="322"/>
    </location>
</feature>
<accession>A0A2R5G3T2</accession>
<evidence type="ECO:0000256" key="1">
    <source>
        <dbReference type="ARBA" id="ARBA00004370"/>
    </source>
</evidence>
<name>A0A2R5G3T2_9STRA</name>
<dbReference type="GO" id="GO:0005737">
    <property type="term" value="C:cytoplasm"/>
    <property type="evidence" value="ECO:0007669"/>
    <property type="project" value="UniProtKB-ARBA"/>
</dbReference>
<keyword evidence="4" id="KW-0378">Hydrolase</keyword>
<proteinExistence type="inferred from homology"/>
<evidence type="ECO:0000256" key="7">
    <source>
        <dbReference type="ARBA" id="ARBA00023136"/>
    </source>
</evidence>
<dbReference type="PANTHER" id="PTHR42758:SF2">
    <property type="entry name" value="PHOSPHATIDYLGLYCEROL PHOSPHOLIPASE C"/>
    <property type="match status" value="1"/>
</dbReference>
<dbReference type="InterPro" id="IPR030395">
    <property type="entry name" value="GP_PDE_dom"/>
</dbReference>
<gene>
    <name evidence="9" type="ORF">FCC1311_019152</name>
</gene>
<evidence type="ECO:0000256" key="5">
    <source>
        <dbReference type="ARBA" id="ARBA00022989"/>
    </source>
</evidence>
<sequence length="327" mass="36270">MAALLVTVPAAALLVYVCLLVAARIVAAKRRAFRLGKVCGHRGERESAPENTIAAFRNAARLLDGIELDVWLTKDERVVVLHDGSLDRMCGVQGHVHDFNYADLPRVLRRPSEGFPQGQIHAGALEHEQSEPIPLLEEVLDLISAPSCTTKIMIEFKGYSPALGKRVRALLEDRGLIVADRVTWFSLTKRTNQLIKEVDPRIPRAPSVADIVICVFAFHVGLLPLVPIDFDILALPCGSPEGLLDFCHRIPIIRSLPERFQLAAVTFFHNLKMSSAFFDAFRAQGFQLWLLGVNDEASFNLARRVGADTVFTDRPQWYTKMAGLSPA</sequence>
<dbReference type="AlphaFoldDB" id="A0A2R5G3T2"/>
<reference evidence="9 10" key="1">
    <citation type="submission" date="2017-12" db="EMBL/GenBank/DDBJ databases">
        <title>Sequencing, de novo assembly and annotation of complete genome of a new Thraustochytrid species, strain FCC1311.</title>
        <authorList>
            <person name="Sedici K."/>
            <person name="Godart F."/>
            <person name="Aiese Cigliano R."/>
            <person name="Sanseverino W."/>
            <person name="Barakat M."/>
            <person name="Ortet P."/>
            <person name="Marechal E."/>
            <person name="Cagnac O."/>
            <person name="Amato A."/>
        </authorList>
    </citation>
    <scope>NUCLEOTIDE SEQUENCE [LARGE SCALE GENOMIC DNA]</scope>
</reference>
<dbReference type="Gene3D" id="3.20.20.190">
    <property type="entry name" value="Phosphatidylinositol (PI) phosphodiesterase"/>
    <property type="match status" value="1"/>
</dbReference>
<dbReference type="PANTHER" id="PTHR42758">
    <property type="entry name" value="PHOSPHATIDYLGLYCEROL PHOSPHOLIPASE C"/>
    <property type="match status" value="1"/>
</dbReference>
<evidence type="ECO:0000313" key="9">
    <source>
        <dbReference type="EMBL" id="GBG25696.1"/>
    </source>
</evidence>
<keyword evidence="7" id="KW-0472">Membrane</keyword>
<dbReference type="Pfam" id="PF03009">
    <property type="entry name" value="GDPD"/>
    <property type="match status" value="1"/>
</dbReference>
<keyword evidence="10" id="KW-1185">Reference proteome</keyword>
<dbReference type="GO" id="GO:0008081">
    <property type="term" value="F:phosphoric diester hydrolase activity"/>
    <property type="evidence" value="ECO:0007669"/>
    <property type="project" value="InterPro"/>
</dbReference>
<dbReference type="EMBL" id="BEYU01000014">
    <property type="protein sequence ID" value="GBG25696.1"/>
    <property type="molecule type" value="Genomic_DNA"/>
</dbReference>
<comment type="similarity">
    <text evidence="2">Belongs to the glycerophosphoryl diester phosphodiesterase family.</text>
</comment>
<protein>
    <submittedName>
        <fullName evidence="9">Glycerophosphodiester phosphodiesterase domain-containing protein 1</fullName>
    </submittedName>
</protein>
<dbReference type="PROSITE" id="PS51704">
    <property type="entry name" value="GP_PDE"/>
    <property type="match status" value="1"/>
</dbReference>
<dbReference type="InParanoid" id="A0A2R5G3T2"/>
<evidence type="ECO:0000256" key="4">
    <source>
        <dbReference type="ARBA" id="ARBA00022801"/>
    </source>
</evidence>
<dbReference type="OrthoDB" id="1058301at2759"/>
<dbReference type="SUPFAM" id="SSF51695">
    <property type="entry name" value="PLC-like phosphodiesterases"/>
    <property type="match status" value="1"/>
</dbReference>
<comment type="subcellular location">
    <subcellularLocation>
        <location evidence="1">Membrane</location>
    </subcellularLocation>
</comment>
<evidence type="ECO:0000313" key="10">
    <source>
        <dbReference type="Proteomes" id="UP000241890"/>
    </source>
</evidence>
<dbReference type="GO" id="GO:0016020">
    <property type="term" value="C:membrane"/>
    <property type="evidence" value="ECO:0007669"/>
    <property type="project" value="UniProtKB-SubCell"/>
</dbReference>
<evidence type="ECO:0000256" key="6">
    <source>
        <dbReference type="ARBA" id="ARBA00023098"/>
    </source>
</evidence>
<keyword evidence="6" id="KW-0443">Lipid metabolism</keyword>
<dbReference type="GO" id="GO:0046475">
    <property type="term" value="P:glycerophospholipid catabolic process"/>
    <property type="evidence" value="ECO:0007669"/>
    <property type="project" value="TreeGrafter"/>
</dbReference>
<dbReference type="Proteomes" id="UP000241890">
    <property type="component" value="Unassembled WGS sequence"/>
</dbReference>
<evidence type="ECO:0000256" key="2">
    <source>
        <dbReference type="ARBA" id="ARBA00007277"/>
    </source>
</evidence>